<keyword evidence="5" id="KW-0963">Cytoplasm</keyword>
<keyword evidence="8" id="KW-1185">Reference proteome</keyword>
<comment type="subcellular location">
    <subcellularLocation>
        <location evidence="5">Cytoplasm</location>
    </subcellularLocation>
</comment>
<organism evidence="7 8">
    <name type="scientific">Diaphorobacter ruginosibacter</name>
    <dbReference type="NCBI Taxonomy" id="1715720"/>
    <lineage>
        <taxon>Bacteria</taxon>
        <taxon>Pseudomonadati</taxon>
        <taxon>Pseudomonadota</taxon>
        <taxon>Betaproteobacteria</taxon>
        <taxon>Burkholderiales</taxon>
        <taxon>Comamonadaceae</taxon>
        <taxon>Diaphorobacter</taxon>
    </lineage>
</organism>
<keyword evidence="5 7" id="KW-0808">Transferase</keyword>
<dbReference type="PANTHER" id="PTHR10695">
    <property type="entry name" value="DEPHOSPHO-COA KINASE-RELATED"/>
    <property type="match status" value="1"/>
</dbReference>
<reference evidence="7 8" key="1">
    <citation type="submission" date="2020-08" db="EMBL/GenBank/DDBJ databases">
        <title>Genome sequence of Diaphorobacter ruginosibacter DSM 27467T.</title>
        <authorList>
            <person name="Hyun D.-W."/>
            <person name="Bae J.-W."/>
        </authorList>
    </citation>
    <scope>NUCLEOTIDE SEQUENCE [LARGE SCALE GENOMIC DNA]</scope>
    <source>
        <strain evidence="7 8">DSM 27467</strain>
    </source>
</reference>
<dbReference type="InterPro" id="IPR001977">
    <property type="entry name" value="Depp_CoAkinase"/>
</dbReference>
<dbReference type="EMBL" id="CP060714">
    <property type="protein sequence ID" value="QNN58172.1"/>
    <property type="molecule type" value="Genomic_DNA"/>
</dbReference>
<dbReference type="GO" id="GO:0005524">
    <property type="term" value="F:ATP binding"/>
    <property type="evidence" value="ECO:0007669"/>
    <property type="project" value="UniProtKB-UniRule"/>
</dbReference>
<evidence type="ECO:0000256" key="5">
    <source>
        <dbReference type="HAMAP-Rule" id="MF_00376"/>
    </source>
</evidence>
<sequence>MAKITSRPATRSKHIGLTGGIGSGKSTLGAMLRDLGAALIDADHLARSVTASGGSAIGAIRQSFGAEFIDASGALDRTRMRELVFGDATAKARLEKIVHPLVSAATWAAAAAAEQSGRRVIVFDIPLLVESRRWPSQLDGVIVVDCRVETQVERVQQRSGLAPDSVRSIIAAQASREAKRAAADWVVYNDGLSLLDLQTKACELAQQFGL</sequence>
<dbReference type="GO" id="GO:0004140">
    <property type="term" value="F:dephospho-CoA kinase activity"/>
    <property type="evidence" value="ECO:0007669"/>
    <property type="project" value="UniProtKB-UniRule"/>
</dbReference>
<evidence type="ECO:0000256" key="1">
    <source>
        <dbReference type="ARBA" id="ARBA00009018"/>
    </source>
</evidence>
<name>A0A7G9RRE7_9BURK</name>
<gene>
    <name evidence="5" type="primary">coaE</name>
    <name evidence="7" type="ORF">H9K76_04735</name>
</gene>
<feature type="binding site" evidence="5">
    <location>
        <begin position="22"/>
        <end position="27"/>
    </location>
    <ligand>
        <name>ATP</name>
        <dbReference type="ChEBI" id="CHEBI:30616"/>
    </ligand>
</feature>
<dbReference type="PANTHER" id="PTHR10695:SF46">
    <property type="entry name" value="BIFUNCTIONAL COENZYME A SYNTHASE-RELATED"/>
    <property type="match status" value="1"/>
</dbReference>
<keyword evidence="5 7" id="KW-0418">Kinase</keyword>
<dbReference type="InterPro" id="IPR027417">
    <property type="entry name" value="P-loop_NTPase"/>
</dbReference>
<dbReference type="Proteomes" id="UP000515811">
    <property type="component" value="Chromosome"/>
</dbReference>
<comment type="catalytic activity">
    <reaction evidence="5">
        <text>3'-dephospho-CoA + ATP = ADP + CoA + H(+)</text>
        <dbReference type="Rhea" id="RHEA:18245"/>
        <dbReference type="ChEBI" id="CHEBI:15378"/>
        <dbReference type="ChEBI" id="CHEBI:30616"/>
        <dbReference type="ChEBI" id="CHEBI:57287"/>
        <dbReference type="ChEBI" id="CHEBI:57328"/>
        <dbReference type="ChEBI" id="CHEBI:456216"/>
        <dbReference type="EC" id="2.7.1.24"/>
    </reaction>
</comment>
<dbReference type="Gene3D" id="3.40.50.300">
    <property type="entry name" value="P-loop containing nucleotide triphosphate hydrolases"/>
    <property type="match status" value="1"/>
</dbReference>
<evidence type="ECO:0000313" key="8">
    <source>
        <dbReference type="Proteomes" id="UP000515811"/>
    </source>
</evidence>
<proteinExistence type="inferred from homology"/>
<dbReference type="RefSeq" id="WP_187598416.1">
    <property type="nucleotide sequence ID" value="NZ_CP060714.1"/>
</dbReference>
<dbReference type="SUPFAM" id="SSF52540">
    <property type="entry name" value="P-loop containing nucleoside triphosphate hydrolases"/>
    <property type="match status" value="1"/>
</dbReference>
<dbReference type="Pfam" id="PF01121">
    <property type="entry name" value="CoaE"/>
    <property type="match status" value="1"/>
</dbReference>
<evidence type="ECO:0000256" key="4">
    <source>
        <dbReference type="ARBA" id="ARBA00022993"/>
    </source>
</evidence>
<comment type="function">
    <text evidence="5">Catalyzes the phosphorylation of the 3'-hydroxyl group of dephosphocoenzyme A to form coenzyme A.</text>
</comment>
<dbReference type="GO" id="GO:0005737">
    <property type="term" value="C:cytoplasm"/>
    <property type="evidence" value="ECO:0007669"/>
    <property type="project" value="UniProtKB-SubCell"/>
</dbReference>
<dbReference type="NCBIfam" id="TIGR00152">
    <property type="entry name" value="dephospho-CoA kinase"/>
    <property type="match status" value="1"/>
</dbReference>
<evidence type="ECO:0000256" key="6">
    <source>
        <dbReference type="NCBIfam" id="TIGR00152"/>
    </source>
</evidence>
<dbReference type="EC" id="2.7.1.24" evidence="5 6"/>
<comment type="similarity">
    <text evidence="1 5">Belongs to the CoaE family.</text>
</comment>
<accession>A0A7G9RRE7</accession>
<dbReference type="PROSITE" id="PS51219">
    <property type="entry name" value="DPCK"/>
    <property type="match status" value="1"/>
</dbReference>
<comment type="pathway">
    <text evidence="5">Cofactor biosynthesis; coenzyme A biosynthesis; CoA from (R)-pantothenate: step 5/5.</text>
</comment>
<protein>
    <recommendedName>
        <fullName evidence="5 6">Dephospho-CoA kinase</fullName>
        <ecNumber evidence="5 6">2.7.1.24</ecNumber>
    </recommendedName>
    <alternativeName>
        <fullName evidence="5">Dephosphocoenzyme A kinase</fullName>
    </alternativeName>
</protein>
<evidence type="ECO:0000256" key="2">
    <source>
        <dbReference type="ARBA" id="ARBA00022741"/>
    </source>
</evidence>
<evidence type="ECO:0000256" key="3">
    <source>
        <dbReference type="ARBA" id="ARBA00022840"/>
    </source>
</evidence>
<evidence type="ECO:0000313" key="7">
    <source>
        <dbReference type="EMBL" id="QNN58172.1"/>
    </source>
</evidence>
<dbReference type="CDD" id="cd02022">
    <property type="entry name" value="DPCK"/>
    <property type="match status" value="1"/>
</dbReference>
<dbReference type="UniPathway" id="UPA00241">
    <property type="reaction ID" value="UER00356"/>
</dbReference>
<keyword evidence="2 5" id="KW-0547">Nucleotide-binding</keyword>
<dbReference type="AlphaFoldDB" id="A0A7G9RRE7"/>
<keyword evidence="3 5" id="KW-0067">ATP-binding</keyword>
<dbReference type="GO" id="GO:0015937">
    <property type="term" value="P:coenzyme A biosynthetic process"/>
    <property type="evidence" value="ECO:0007669"/>
    <property type="project" value="UniProtKB-UniRule"/>
</dbReference>
<dbReference type="HAMAP" id="MF_00376">
    <property type="entry name" value="Dephospho_CoA_kinase"/>
    <property type="match status" value="1"/>
</dbReference>
<dbReference type="KEGG" id="drg:H9K76_04735"/>
<keyword evidence="4 5" id="KW-0173">Coenzyme A biosynthesis</keyword>